<feature type="transmembrane region" description="Helical" evidence="1">
    <location>
        <begin position="197"/>
        <end position="215"/>
    </location>
</feature>
<protein>
    <submittedName>
        <fullName evidence="2">Uncharacterized protein</fullName>
    </submittedName>
</protein>
<accession>A0ABX0W7D7</accession>
<keyword evidence="1" id="KW-0812">Transmembrane</keyword>
<feature type="transmembrane region" description="Helical" evidence="1">
    <location>
        <begin position="254"/>
        <end position="270"/>
    </location>
</feature>
<keyword evidence="3" id="KW-1185">Reference proteome</keyword>
<feature type="transmembrane region" description="Helical" evidence="1">
    <location>
        <begin position="377"/>
        <end position="402"/>
    </location>
</feature>
<feature type="transmembrane region" description="Helical" evidence="1">
    <location>
        <begin position="282"/>
        <end position="305"/>
    </location>
</feature>
<name>A0ABX0W7D7_9RHOB</name>
<comment type="caution">
    <text evidence="2">The sequence shown here is derived from an EMBL/GenBank/DDBJ whole genome shotgun (WGS) entry which is preliminary data.</text>
</comment>
<feature type="transmembrane region" description="Helical" evidence="1">
    <location>
        <begin position="227"/>
        <end position="248"/>
    </location>
</feature>
<feature type="transmembrane region" description="Helical" evidence="1">
    <location>
        <begin position="331"/>
        <end position="356"/>
    </location>
</feature>
<feature type="transmembrane region" description="Helical" evidence="1">
    <location>
        <begin position="113"/>
        <end position="134"/>
    </location>
</feature>
<dbReference type="EMBL" id="QHLQ01000009">
    <property type="protein sequence ID" value="NIZ61514.1"/>
    <property type="molecule type" value="Genomic_DNA"/>
</dbReference>
<evidence type="ECO:0000313" key="2">
    <source>
        <dbReference type="EMBL" id="NIZ61514.1"/>
    </source>
</evidence>
<evidence type="ECO:0000313" key="3">
    <source>
        <dbReference type="Proteomes" id="UP001429564"/>
    </source>
</evidence>
<feature type="transmembrane region" description="Helical" evidence="1">
    <location>
        <begin position="71"/>
        <end position="93"/>
    </location>
</feature>
<organism evidence="2 3">
    <name type="scientific">Parasedimentitalea denitrificans</name>
    <dbReference type="NCBI Taxonomy" id="2211118"/>
    <lineage>
        <taxon>Bacteria</taxon>
        <taxon>Pseudomonadati</taxon>
        <taxon>Pseudomonadota</taxon>
        <taxon>Alphaproteobacteria</taxon>
        <taxon>Rhodobacterales</taxon>
        <taxon>Paracoccaceae</taxon>
        <taxon>Parasedimentitalea</taxon>
    </lineage>
</organism>
<dbReference type="RefSeq" id="WP_167684153.1">
    <property type="nucleotide sequence ID" value="NZ_QHLQ01000009.1"/>
</dbReference>
<keyword evidence="1" id="KW-1133">Transmembrane helix</keyword>
<proteinExistence type="predicted"/>
<gene>
    <name evidence="2" type="ORF">DL239_11045</name>
</gene>
<reference evidence="2 3" key="1">
    <citation type="submission" date="2018-05" db="EMBL/GenBank/DDBJ databases">
        <authorList>
            <person name="Zhang Y.-J."/>
        </authorList>
    </citation>
    <scope>NUCLEOTIDE SEQUENCE [LARGE SCALE GENOMIC DNA]</scope>
    <source>
        <strain evidence="2 3">CY04</strain>
    </source>
</reference>
<feature type="transmembrane region" description="Helical" evidence="1">
    <location>
        <begin position="477"/>
        <end position="499"/>
    </location>
</feature>
<dbReference type="Proteomes" id="UP001429564">
    <property type="component" value="Unassembled WGS sequence"/>
</dbReference>
<keyword evidence="1" id="KW-0472">Membrane</keyword>
<sequence>MTGKPLDTVQISNCPRISTAHVTRFRPRYSPISPSLIGRLFAASLIWLLQSLPAQAHASEQALVLLLPTDLYIIAGCAAVVASILGVAFLSEARLMAAFKPLPLFSIKLSDNVTHVTSFGSMTFLFAISAIGAFGTHDPLNNLFSLTIWAIWWVGLVLVHGVLGNLWQALNPWTGLYQILIGYQSPQPYLKLPKFCGHWIAVLIFLAFGMFEIADPAPEDPARLTKFVLGYWLFTFVGMILFGGKVWLQRCEPFTILFGLVAAISPVRWVPRLSIGLPGWSLFSLSIPSVSLAIFSLTLLGVGSFDGLKESFWWLAKIGVNPLMFPGKSAIFWQSIFGILAVNVALVMVFAAVVFVGIRAANASLASQDRVAFTTAFCWFSLSIIPIALGYHFAHFFIYFLVNSQYALLALTDPLITGANYLGLAKTQVTTGFLKTKDSVQVVFFIQAGAVVASHVVSVLIAHGMAARLYQTKKQTLISQIPLAIFMILYTIFGLWLLATPRGM</sequence>
<evidence type="ECO:0000256" key="1">
    <source>
        <dbReference type="SAM" id="Phobius"/>
    </source>
</evidence>
<feature type="transmembrane region" description="Helical" evidence="1">
    <location>
        <begin position="442"/>
        <end position="465"/>
    </location>
</feature>
<feature type="transmembrane region" description="Helical" evidence="1">
    <location>
        <begin position="146"/>
        <end position="167"/>
    </location>
</feature>